<protein>
    <submittedName>
        <fullName evidence="1">Uncharacterized protein</fullName>
    </submittedName>
</protein>
<evidence type="ECO:0000313" key="1">
    <source>
        <dbReference type="EMBL" id="XCC93238.1"/>
    </source>
</evidence>
<dbReference type="RefSeq" id="WP_353472061.1">
    <property type="nucleotide sequence ID" value="NZ_CP123384.1"/>
</dbReference>
<sequence length="116" mass="12919">MSNKMFGVVLWADLADQKAVIWCEDHGDLAYWHDPVVSQHDGISLDVGDLVQFDMMEGAQLRHAMNPERLESKQFFGLAQSLRTVGPEPRGTAPREAADGSVVLFPGPWQREKNVA</sequence>
<gene>
    <name evidence="1" type="ORF">PVT71_12240</name>
</gene>
<dbReference type="EMBL" id="CP123384">
    <property type="protein sequence ID" value="XCC93238.1"/>
    <property type="molecule type" value="Genomic_DNA"/>
</dbReference>
<accession>A0AAU8AER9</accession>
<dbReference type="AlphaFoldDB" id="A0AAU8AER9"/>
<organism evidence="1">
    <name type="scientific">Alloyangia sp. H15</name>
    <dbReference type="NCBI Taxonomy" id="3029062"/>
    <lineage>
        <taxon>Bacteria</taxon>
        <taxon>Pseudomonadati</taxon>
        <taxon>Pseudomonadota</taxon>
        <taxon>Alphaproteobacteria</taxon>
        <taxon>Rhodobacterales</taxon>
        <taxon>Roseobacteraceae</taxon>
        <taxon>Alloyangia</taxon>
    </lineage>
</organism>
<proteinExistence type="predicted"/>
<reference evidence="1" key="1">
    <citation type="submission" date="2023-02" db="EMBL/GenBank/DDBJ databases">
        <title>Description and genomic characterization of Salipiger bruguierae sp. nov., isolated from the sediment of mangrove plant Bruguiera sexangula.</title>
        <authorList>
            <person name="Long M."/>
        </authorList>
    </citation>
    <scope>NUCLEOTIDE SEQUENCE</scope>
    <source>
        <strain evidence="1">H15</strain>
    </source>
</reference>
<name>A0AAU8AER9_9RHOB</name>